<sequence>MSGGIKSQGAGGVDNGDASSRIENNGGGPREEKVKVVVRVRPLQPKEEEWPKAAEAGNSTAPATITIKVMWLEVHSRCTTTDAV</sequence>
<evidence type="ECO:0000313" key="2">
    <source>
        <dbReference type="EMBL" id="GMF43283.1"/>
    </source>
</evidence>
<dbReference type="Proteomes" id="UP001165121">
    <property type="component" value="Unassembled WGS sequence"/>
</dbReference>
<reference evidence="2" key="1">
    <citation type="submission" date="2023-04" db="EMBL/GenBank/DDBJ databases">
        <title>Phytophthora fragariaefolia NBRC 109709.</title>
        <authorList>
            <person name="Ichikawa N."/>
            <person name="Sato H."/>
            <person name="Tonouchi N."/>
        </authorList>
    </citation>
    <scope>NUCLEOTIDE SEQUENCE</scope>
    <source>
        <strain evidence="2">NBRC 109709</strain>
    </source>
</reference>
<keyword evidence="3" id="KW-1185">Reference proteome</keyword>
<comment type="caution">
    <text evidence="2">The sequence shown here is derived from an EMBL/GenBank/DDBJ whole genome shotgun (WGS) entry which is preliminary data.</text>
</comment>
<proteinExistence type="predicted"/>
<feature type="region of interest" description="Disordered" evidence="1">
    <location>
        <begin position="1"/>
        <end position="34"/>
    </location>
</feature>
<evidence type="ECO:0000313" key="3">
    <source>
        <dbReference type="Proteomes" id="UP001165121"/>
    </source>
</evidence>
<dbReference type="AlphaFoldDB" id="A0A9W6XQM2"/>
<dbReference type="EMBL" id="BSXT01001524">
    <property type="protein sequence ID" value="GMF43283.1"/>
    <property type="molecule type" value="Genomic_DNA"/>
</dbReference>
<evidence type="ECO:0000256" key="1">
    <source>
        <dbReference type="SAM" id="MobiDB-lite"/>
    </source>
</evidence>
<accession>A0A9W6XQM2</accession>
<organism evidence="2 3">
    <name type="scientific">Phytophthora fragariaefolia</name>
    <dbReference type="NCBI Taxonomy" id="1490495"/>
    <lineage>
        <taxon>Eukaryota</taxon>
        <taxon>Sar</taxon>
        <taxon>Stramenopiles</taxon>
        <taxon>Oomycota</taxon>
        <taxon>Peronosporomycetes</taxon>
        <taxon>Peronosporales</taxon>
        <taxon>Peronosporaceae</taxon>
        <taxon>Phytophthora</taxon>
    </lineage>
</organism>
<gene>
    <name evidence="2" type="ORF">Pfra01_001457700</name>
</gene>
<name>A0A9W6XQM2_9STRA</name>
<protein>
    <submittedName>
        <fullName evidence="2">Unnamed protein product</fullName>
    </submittedName>
</protein>